<dbReference type="OrthoDB" id="517007at2"/>
<dbReference type="InterPro" id="IPR020904">
    <property type="entry name" value="Sc_DH/Rdtase_CS"/>
</dbReference>
<sequence length="258" mass="26440">MRELANQCALITGAGSGMGRVAAQALAAEGATVAVLDISDVGGRETVQLIESAGGSATFYRLDVADPDAVAEVIPRVARDLGGLHVVVNNAGVEGAHVKLADIPVDDYQRVMNIDLAGVFYCLKAEIPLMLEHGGSIINTASASGLIGGYNLAAYTAAKHGVIGLTKAAAMDYGTTDLRINALCPGLIDTPFLAELSENQLAHLLSGTPMGRVGEPSEIADAIVWLASKRSSFVLGHALCVDGGATLGGNTTNLANMD</sequence>
<dbReference type="AlphaFoldDB" id="A0A3P5W5H4"/>
<dbReference type="RefSeq" id="WP_124090144.1">
    <property type="nucleotide sequence ID" value="NZ_CBCRYA010000005.1"/>
</dbReference>
<protein>
    <submittedName>
        <fullName evidence="3">2,5-dichloro-2,5-cyclohexadiene-1,4-diol dehydrogenase</fullName>
        <ecNumber evidence="3">1.1.1.-</ecNumber>
    </submittedName>
</protein>
<dbReference type="PANTHER" id="PTHR24321">
    <property type="entry name" value="DEHYDROGENASES, SHORT CHAIN"/>
    <property type="match status" value="1"/>
</dbReference>
<dbReference type="InterPro" id="IPR036291">
    <property type="entry name" value="NAD(P)-bd_dom_sf"/>
</dbReference>
<accession>A0A3P5W5H4</accession>
<organism evidence="3 4">
    <name type="scientific">Arthrobacter ulcerisalmonis</name>
    <dbReference type="NCBI Taxonomy" id="2483813"/>
    <lineage>
        <taxon>Bacteria</taxon>
        <taxon>Bacillati</taxon>
        <taxon>Actinomycetota</taxon>
        <taxon>Actinomycetes</taxon>
        <taxon>Micrococcales</taxon>
        <taxon>Micrococcaceae</taxon>
        <taxon>Arthrobacter</taxon>
    </lineage>
</organism>
<dbReference type="GO" id="GO:0016491">
    <property type="term" value="F:oxidoreductase activity"/>
    <property type="evidence" value="ECO:0007669"/>
    <property type="project" value="UniProtKB-KW"/>
</dbReference>
<dbReference type="Pfam" id="PF13561">
    <property type="entry name" value="adh_short_C2"/>
    <property type="match status" value="1"/>
</dbReference>
<evidence type="ECO:0000256" key="1">
    <source>
        <dbReference type="ARBA" id="ARBA00006484"/>
    </source>
</evidence>
<dbReference type="EC" id="1.1.1.-" evidence="3"/>
<keyword evidence="2 3" id="KW-0560">Oxidoreductase</keyword>
<dbReference type="InterPro" id="IPR002347">
    <property type="entry name" value="SDR_fam"/>
</dbReference>
<dbReference type="EMBL" id="UXAU01000009">
    <property type="protein sequence ID" value="VDC18549.1"/>
    <property type="molecule type" value="Genomic_DNA"/>
</dbReference>
<keyword evidence="4" id="KW-1185">Reference proteome</keyword>
<reference evidence="3 4" key="1">
    <citation type="submission" date="2018-11" db="EMBL/GenBank/DDBJ databases">
        <authorList>
            <person name="Criscuolo A."/>
        </authorList>
    </citation>
    <scope>NUCLEOTIDE SEQUENCE [LARGE SCALE GENOMIC DNA]</scope>
    <source>
        <strain evidence="3">AT11b</strain>
    </source>
</reference>
<name>A0A3P5W5H4_9MICC</name>
<dbReference type="FunFam" id="3.40.50.720:FF:000084">
    <property type="entry name" value="Short-chain dehydrogenase reductase"/>
    <property type="match status" value="1"/>
</dbReference>
<gene>
    <name evidence="3" type="primary">linC</name>
    <name evidence="3" type="ORF">PSET11_00373</name>
</gene>
<evidence type="ECO:0000313" key="4">
    <source>
        <dbReference type="Proteomes" id="UP000280861"/>
    </source>
</evidence>
<comment type="similarity">
    <text evidence="1">Belongs to the short-chain dehydrogenases/reductases (SDR) family.</text>
</comment>
<dbReference type="SUPFAM" id="SSF51735">
    <property type="entry name" value="NAD(P)-binding Rossmann-fold domains"/>
    <property type="match status" value="1"/>
</dbReference>
<dbReference type="Proteomes" id="UP000280861">
    <property type="component" value="Unassembled WGS sequence"/>
</dbReference>
<dbReference type="PANTHER" id="PTHR24321:SF8">
    <property type="entry name" value="ESTRADIOL 17-BETA-DEHYDROGENASE 8-RELATED"/>
    <property type="match status" value="1"/>
</dbReference>
<dbReference type="PROSITE" id="PS00061">
    <property type="entry name" value="ADH_SHORT"/>
    <property type="match status" value="1"/>
</dbReference>
<dbReference type="PRINTS" id="PR00081">
    <property type="entry name" value="GDHRDH"/>
</dbReference>
<evidence type="ECO:0000256" key="2">
    <source>
        <dbReference type="ARBA" id="ARBA00023002"/>
    </source>
</evidence>
<dbReference type="Gene3D" id="3.40.50.720">
    <property type="entry name" value="NAD(P)-binding Rossmann-like Domain"/>
    <property type="match status" value="1"/>
</dbReference>
<dbReference type="PRINTS" id="PR00080">
    <property type="entry name" value="SDRFAMILY"/>
</dbReference>
<evidence type="ECO:0000313" key="3">
    <source>
        <dbReference type="EMBL" id="VDC18549.1"/>
    </source>
</evidence>
<proteinExistence type="inferred from homology"/>